<dbReference type="GO" id="GO:0004674">
    <property type="term" value="F:protein serine/threonine kinase activity"/>
    <property type="evidence" value="ECO:0007669"/>
    <property type="project" value="TreeGrafter"/>
</dbReference>
<dbReference type="PANTHER" id="PTHR44329">
    <property type="entry name" value="SERINE/THREONINE-PROTEIN KINASE TNNI3K-RELATED"/>
    <property type="match status" value="1"/>
</dbReference>
<dbReference type="Gene3D" id="1.10.510.10">
    <property type="entry name" value="Transferase(Phosphotransferase) domain 1"/>
    <property type="match status" value="1"/>
</dbReference>
<evidence type="ECO:0000256" key="1">
    <source>
        <dbReference type="SAM" id="Phobius"/>
    </source>
</evidence>
<name>A0A024TAE5_9STRA</name>
<protein>
    <submittedName>
        <fullName evidence="3">TKL protein kinase</fullName>
    </submittedName>
</protein>
<dbReference type="Pfam" id="PF00069">
    <property type="entry name" value="Pkinase"/>
    <property type="match status" value="1"/>
</dbReference>
<dbReference type="AlphaFoldDB" id="A0A024TAE5"/>
<feature type="domain" description="Protein kinase" evidence="2">
    <location>
        <begin position="131"/>
        <end position="396"/>
    </location>
</feature>
<dbReference type="GeneID" id="20091418"/>
<dbReference type="GO" id="GO:0005524">
    <property type="term" value="F:ATP binding"/>
    <property type="evidence" value="ECO:0007669"/>
    <property type="project" value="InterPro"/>
</dbReference>
<organism evidence="3">
    <name type="scientific">Aphanomyces invadans</name>
    <dbReference type="NCBI Taxonomy" id="157072"/>
    <lineage>
        <taxon>Eukaryota</taxon>
        <taxon>Sar</taxon>
        <taxon>Stramenopiles</taxon>
        <taxon>Oomycota</taxon>
        <taxon>Saprolegniomycetes</taxon>
        <taxon>Saprolegniales</taxon>
        <taxon>Verrucalvaceae</taxon>
        <taxon>Aphanomyces</taxon>
    </lineage>
</organism>
<reference evidence="3" key="1">
    <citation type="submission" date="2013-12" db="EMBL/GenBank/DDBJ databases">
        <title>The Genome Sequence of Aphanomyces invadans NJM9701.</title>
        <authorList>
            <consortium name="The Broad Institute Genomics Platform"/>
            <person name="Russ C."/>
            <person name="Tyler B."/>
            <person name="van West P."/>
            <person name="Dieguez-Uribeondo J."/>
            <person name="Young S.K."/>
            <person name="Zeng Q."/>
            <person name="Gargeya S."/>
            <person name="Fitzgerald M."/>
            <person name="Abouelleil A."/>
            <person name="Alvarado L."/>
            <person name="Chapman S.B."/>
            <person name="Gainer-Dewar J."/>
            <person name="Goldberg J."/>
            <person name="Griggs A."/>
            <person name="Gujja S."/>
            <person name="Hansen M."/>
            <person name="Howarth C."/>
            <person name="Imamovic A."/>
            <person name="Ireland A."/>
            <person name="Larimer J."/>
            <person name="McCowan C."/>
            <person name="Murphy C."/>
            <person name="Pearson M."/>
            <person name="Poon T.W."/>
            <person name="Priest M."/>
            <person name="Roberts A."/>
            <person name="Saif S."/>
            <person name="Shea T."/>
            <person name="Sykes S."/>
            <person name="Wortman J."/>
            <person name="Nusbaum C."/>
            <person name="Birren B."/>
        </authorList>
    </citation>
    <scope>NUCLEOTIDE SEQUENCE [LARGE SCALE GENOMIC DNA]</scope>
    <source>
        <strain evidence="3">NJM9701</strain>
    </source>
</reference>
<dbReference type="STRING" id="157072.A0A024TAE5"/>
<accession>A0A024TAE5</accession>
<dbReference type="RefSeq" id="XP_008880436.1">
    <property type="nucleotide sequence ID" value="XM_008882214.1"/>
</dbReference>
<proteinExistence type="predicted"/>
<keyword evidence="3" id="KW-0418">Kinase</keyword>
<dbReference type="OrthoDB" id="10261027at2759"/>
<dbReference type="SUPFAM" id="SSF56112">
    <property type="entry name" value="Protein kinase-like (PK-like)"/>
    <property type="match status" value="1"/>
</dbReference>
<dbReference type="InterPro" id="IPR011009">
    <property type="entry name" value="Kinase-like_dom_sf"/>
</dbReference>
<dbReference type="Gene3D" id="3.30.200.20">
    <property type="entry name" value="Phosphorylase Kinase, domain 1"/>
    <property type="match status" value="1"/>
</dbReference>
<dbReference type="eggNOG" id="KOG0192">
    <property type="taxonomic scope" value="Eukaryota"/>
</dbReference>
<evidence type="ECO:0000259" key="2">
    <source>
        <dbReference type="PROSITE" id="PS50011"/>
    </source>
</evidence>
<dbReference type="PANTHER" id="PTHR44329:SF214">
    <property type="entry name" value="PROTEIN KINASE DOMAIN-CONTAINING PROTEIN"/>
    <property type="match status" value="1"/>
</dbReference>
<keyword evidence="1" id="KW-0812">Transmembrane</keyword>
<keyword evidence="3" id="KW-0808">Transferase</keyword>
<keyword evidence="1" id="KW-1133">Transmembrane helix</keyword>
<dbReference type="InterPro" id="IPR000719">
    <property type="entry name" value="Prot_kinase_dom"/>
</dbReference>
<dbReference type="VEuPathDB" id="FungiDB:H310_14368"/>
<dbReference type="PROSITE" id="PS50011">
    <property type="entry name" value="PROTEIN_KINASE_DOM"/>
    <property type="match status" value="1"/>
</dbReference>
<feature type="transmembrane region" description="Helical" evidence="1">
    <location>
        <begin position="41"/>
        <end position="61"/>
    </location>
</feature>
<dbReference type="EMBL" id="KI914018">
    <property type="protein sequence ID" value="ETV90954.1"/>
    <property type="molecule type" value="Genomic_DNA"/>
</dbReference>
<evidence type="ECO:0000313" key="3">
    <source>
        <dbReference type="EMBL" id="ETV90954.1"/>
    </source>
</evidence>
<gene>
    <name evidence="3" type="ORF">H310_14368</name>
</gene>
<dbReference type="InterPro" id="IPR051681">
    <property type="entry name" value="Ser/Thr_Kinases-Pseudokinases"/>
</dbReference>
<keyword evidence="1" id="KW-0472">Membrane</keyword>
<sequence>MLDTTWQSHRGYGVANSQWYVHAGQVVDGLSLGVVPATLEAVGYIVLTVGALFLLGSLVYVMRYRKRNVAFEHNHFMWAETFKSAVMVAMSPMVKTSNMTPVDVILTDEGRDAQASVMDAFSLWKLEHNLLKLTSMLSESDDKQVWRGLYDDEVVAVKKLRLHATTGPSWVKFVNEIQLMMRFDSPHIIAMYGVVWSIPDDNNIQLVFEFMDGGNLRDYLAQTRHRSVEMWGEKLRYAMHLIEALVCLHDSSVIHRDVKSKHVLLNSAGDAKLTDFGWSRELDLQVLMTQGAGSFRWTAPEILEGNQYTVAADIYSFGMVCYELDAHQIPYATSMRSNTVKPLNEFEIIHGVRAQQLKVEFEIGCPVADLASRCLQFDPANRPTAAQVLQWLLELQ</sequence>